<keyword evidence="7" id="KW-0418">Kinase</keyword>
<dbReference type="CDD" id="cd00075">
    <property type="entry name" value="HATPase"/>
    <property type="match status" value="1"/>
</dbReference>
<dbReference type="PROSITE" id="PS50110">
    <property type="entry name" value="RESPONSE_REGULATORY"/>
    <property type="match status" value="1"/>
</dbReference>
<dbReference type="GO" id="GO:0000155">
    <property type="term" value="F:phosphorelay sensor kinase activity"/>
    <property type="evidence" value="ECO:0007669"/>
    <property type="project" value="InterPro"/>
</dbReference>
<keyword evidence="4 11" id="KW-0597">Phosphoprotein</keyword>
<dbReference type="SMART" id="SM00388">
    <property type="entry name" value="HisKA"/>
    <property type="match status" value="1"/>
</dbReference>
<dbReference type="Gene3D" id="3.40.50.2300">
    <property type="match status" value="1"/>
</dbReference>
<dbReference type="Proteomes" id="UP001198962">
    <property type="component" value="Unassembled WGS sequence"/>
</dbReference>
<dbReference type="SUPFAM" id="SSF47384">
    <property type="entry name" value="Homodimeric domain of signal transducing histidine kinase"/>
    <property type="match status" value="1"/>
</dbReference>
<keyword evidence="13" id="KW-0812">Transmembrane</keyword>
<evidence type="ECO:0000256" key="12">
    <source>
        <dbReference type="SAM" id="MobiDB-lite"/>
    </source>
</evidence>
<evidence type="ECO:0000256" key="7">
    <source>
        <dbReference type="ARBA" id="ARBA00022777"/>
    </source>
</evidence>
<comment type="caution">
    <text evidence="16">The sequence shown here is derived from an EMBL/GenBank/DDBJ whole genome shotgun (WGS) entry which is preliminary data.</text>
</comment>
<evidence type="ECO:0000256" key="2">
    <source>
        <dbReference type="ARBA" id="ARBA00012438"/>
    </source>
</evidence>
<dbReference type="EMBL" id="JAJEPU010000002">
    <property type="protein sequence ID" value="MCC2163468.1"/>
    <property type="molecule type" value="Genomic_DNA"/>
</dbReference>
<dbReference type="InterPro" id="IPR005467">
    <property type="entry name" value="His_kinase_dom"/>
</dbReference>
<name>A0AAE3AKJ4_9FIRM</name>
<dbReference type="InterPro" id="IPR004358">
    <property type="entry name" value="Sig_transdc_His_kin-like_C"/>
</dbReference>
<evidence type="ECO:0000256" key="5">
    <source>
        <dbReference type="ARBA" id="ARBA00022679"/>
    </source>
</evidence>
<accession>A0AAE3AKJ4</accession>
<dbReference type="CDD" id="cd18774">
    <property type="entry name" value="PDC2_HK_sensor"/>
    <property type="match status" value="1"/>
</dbReference>
<evidence type="ECO:0000256" key="1">
    <source>
        <dbReference type="ARBA" id="ARBA00000085"/>
    </source>
</evidence>
<dbReference type="InterPro" id="IPR003661">
    <property type="entry name" value="HisK_dim/P_dom"/>
</dbReference>
<evidence type="ECO:0000259" key="14">
    <source>
        <dbReference type="PROSITE" id="PS50109"/>
    </source>
</evidence>
<evidence type="ECO:0000256" key="9">
    <source>
        <dbReference type="ARBA" id="ARBA00023012"/>
    </source>
</evidence>
<dbReference type="InterPro" id="IPR001789">
    <property type="entry name" value="Sig_transdc_resp-reg_receiver"/>
</dbReference>
<protein>
    <recommendedName>
        <fullName evidence="3">Stage 0 sporulation protein A homolog</fullName>
        <ecNumber evidence="2">2.7.13.3</ecNumber>
    </recommendedName>
</protein>
<dbReference type="CDD" id="cd00156">
    <property type="entry name" value="REC"/>
    <property type="match status" value="1"/>
</dbReference>
<feature type="modified residue" description="4-aspartylphosphate" evidence="11">
    <location>
        <position position="734"/>
    </location>
</feature>
<keyword evidence="6" id="KW-0547">Nucleotide-binding</keyword>
<feature type="region of interest" description="Disordered" evidence="12">
    <location>
        <begin position="93"/>
        <end position="135"/>
    </location>
</feature>
<feature type="transmembrane region" description="Helical" evidence="13">
    <location>
        <begin position="20"/>
        <end position="40"/>
    </location>
</feature>
<dbReference type="PANTHER" id="PTHR43065">
    <property type="entry name" value="SENSOR HISTIDINE KINASE"/>
    <property type="match status" value="1"/>
</dbReference>
<dbReference type="GO" id="GO:0005524">
    <property type="term" value="F:ATP binding"/>
    <property type="evidence" value="ECO:0007669"/>
    <property type="project" value="UniProtKB-KW"/>
</dbReference>
<dbReference type="EC" id="2.7.13.3" evidence="2"/>
<dbReference type="Pfam" id="PF00512">
    <property type="entry name" value="HisKA"/>
    <property type="match status" value="1"/>
</dbReference>
<dbReference type="Gene3D" id="3.30.565.10">
    <property type="entry name" value="Histidine kinase-like ATPase, C-terminal domain"/>
    <property type="match status" value="1"/>
</dbReference>
<dbReference type="PANTHER" id="PTHR43065:SF46">
    <property type="entry name" value="C4-DICARBOXYLATE TRANSPORT SENSOR PROTEIN DCTB"/>
    <property type="match status" value="1"/>
</dbReference>
<dbReference type="Pfam" id="PF02518">
    <property type="entry name" value="HATPase_c"/>
    <property type="match status" value="1"/>
</dbReference>
<feature type="domain" description="Response regulatory" evidence="15">
    <location>
        <begin position="684"/>
        <end position="798"/>
    </location>
</feature>
<dbReference type="InterPro" id="IPR003594">
    <property type="entry name" value="HATPase_dom"/>
</dbReference>
<dbReference type="SUPFAM" id="SSF55874">
    <property type="entry name" value="ATPase domain of HSP90 chaperone/DNA topoisomerase II/histidine kinase"/>
    <property type="match status" value="1"/>
</dbReference>
<evidence type="ECO:0000256" key="11">
    <source>
        <dbReference type="PROSITE-ProRule" id="PRU00169"/>
    </source>
</evidence>
<sequence>MKNLNAWLNSWVKKYVTELVSILLIALLSLAMVVACLTFYRRYRESMIRTEESQLLTIAGVIGNNLSSYLNSELKQIDLYYEDFDDLESRFGDLSQGDSNQIEDQTEDQDEIRNQTDSSVGSQNEGKTETLAENQSVLSAKISETERKIRRQTGYFLRESEGLYDQILLDTPNGETYSYLTDHAEILSTASSAWEQIEEAGKTSGEMTDQRGNSQAEIVGKQFSQQNGWYEMKIAKKIVTQEGEYVLLFSMDLHRIYQKIVEPVKIGENGYSVVKDQNLDIIMHHATDQIGMDAVKGRSLRYPSLNLTSLDSWVERQTKEDSGTGLLDSYVWDDPSLPAVRRIVAFTVIYIQGERWIVNSTLPMEELDSPLNRMMAVLVGIVMFYVLVLVFATRMILKNRFLAVSQQKEISYLKEINQGMELLARKNDEIRHYQRIQSLGMMASHIAHEFNNYLTPVLIYSELLENDESISEENLEMIREITRSVDKASNLSRELLAFSRQDMGVRLEKLDFTEETNSALMVVRQLAPSAITFRAEITEESLFIWGRRGMAEHILMNLCKNAFQAMEHSEKKILTVSLKREDLKQKEGKMICLRVSDTGCGISESARQQIFEPFYTTKGSRQGTGLGLSVVQNMIRSVDGRIEVKSEQDQGTCFELYIPEYQADPQSDQKKDKDGRKRLKSVSRIAIVSSDERLRKMKGTARGSRYSIDLYEHPAVLIDKVQKNPELYEMVVADYMIPMMNGIELCEILRRVNPEIRLILTSDQVETDFEWYRNNGMIDRFMTKTEFKEDFQHILQENCKPM</sequence>
<keyword evidence="13" id="KW-0472">Membrane</keyword>
<evidence type="ECO:0000256" key="4">
    <source>
        <dbReference type="ARBA" id="ARBA00022553"/>
    </source>
</evidence>
<dbReference type="PRINTS" id="PR00344">
    <property type="entry name" value="BCTRLSENSOR"/>
</dbReference>
<evidence type="ECO:0000313" key="16">
    <source>
        <dbReference type="EMBL" id="MCC2163468.1"/>
    </source>
</evidence>
<comment type="function">
    <text evidence="10">May play the central regulatory role in sporulation. It may be an element of the effector pathway responsible for the activation of sporulation genes in response to nutritional stress. Spo0A may act in concert with spo0H (a sigma factor) to control the expression of some genes that are critical to the sporulation process.</text>
</comment>
<feature type="domain" description="Histidine kinase" evidence="14">
    <location>
        <begin position="445"/>
        <end position="662"/>
    </location>
</feature>
<proteinExistence type="predicted"/>
<dbReference type="InterPro" id="IPR036890">
    <property type="entry name" value="HATPase_C_sf"/>
</dbReference>
<evidence type="ECO:0000256" key="6">
    <source>
        <dbReference type="ARBA" id="ARBA00022741"/>
    </source>
</evidence>
<dbReference type="InterPro" id="IPR011006">
    <property type="entry name" value="CheY-like_superfamily"/>
</dbReference>
<gene>
    <name evidence="16" type="ORF">LKD32_00990</name>
</gene>
<dbReference type="SUPFAM" id="SSF52172">
    <property type="entry name" value="CheY-like"/>
    <property type="match status" value="1"/>
</dbReference>
<reference evidence="16" key="1">
    <citation type="submission" date="2021-10" db="EMBL/GenBank/DDBJ databases">
        <title>Anaerobic single-cell dispensing facilitates the cultivation of human gut bacteria.</title>
        <authorList>
            <person name="Afrizal A."/>
        </authorList>
    </citation>
    <scope>NUCLEOTIDE SEQUENCE</scope>
    <source>
        <strain evidence="16">CLA-AA-H274</strain>
    </source>
</reference>
<evidence type="ECO:0000259" key="15">
    <source>
        <dbReference type="PROSITE" id="PS50110"/>
    </source>
</evidence>
<keyword evidence="8" id="KW-0067">ATP-binding</keyword>
<evidence type="ECO:0000256" key="8">
    <source>
        <dbReference type="ARBA" id="ARBA00022840"/>
    </source>
</evidence>
<dbReference type="RefSeq" id="WP_308450332.1">
    <property type="nucleotide sequence ID" value="NZ_JAJEPU010000002.1"/>
</dbReference>
<dbReference type="SMART" id="SM00387">
    <property type="entry name" value="HATPase_c"/>
    <property type="match status" value="1"/>
</dbReference>
<feature type="transmembrane region" description="Helical" evidence="13">
    <location>
        <begin position="374"/>
        <end position="397"/>
    </location>
</feature>
<dbReference type="PROSITE" id="PS50109">
    <property type="entry name" value="HIS_KIN"/>
    <property type="match status" value="1"/>
</dbReference>
<dbReference type="CDD" id="cd00082">
    <property type="entry name" value="HisKA"/>
    <property type="match status" value="1"/>
</dbReference>
<evidence type="ECO:0000256" key="13">
    <source>
        <dbReference type="SAM" id="Phobius"/>
    </source>
</evidence>
<keyword evidence="17" id="KW-1185">Reference proteome</keyword>
<comment type="catalytic activity">
    <reaction evidence="1">
        <text>ATP + protein L-histidine = ADP + protein N-phospho-L-histidine.</text>
        <dbReference type="EC" id="2.7.13.3"/>
    </reaction>
</comment>
<keyword evidence="5" id="KW-0808">Transferase</keyword>
<keyword evidence="13" id="KW-1133">Transmembrane helix</keyword>
<dbReference type="AlphaFoldDB" id="A0AAE3AKJ4"/>
<organism evidence="16 17">
    <name type="scientific">Brotaphodocola catenula</name>
    <dbReference type="NCBI Taxonomy" id="2885361"/>
    <lineage>
        <taxon>Bacteria</taxon>
        <taxon>Bacillati</taxon>
        <taxon>Bacillota</taxon>
        <taxon>Clostridia</taxon>
        <taxon>Lachnospirales</taxon>
        <taxon>Lachnospiraceae</taxon>
        <taxon>Brotaphodocola</taxon>
    </lineage>
</organism>
<dbReference type="SMART" id="SM00448">
    <property type="entry name" value="REC"/>
    <property type="match status" value="1"/>
</dbReference>
<evidence type="ECO:0000313" key="17">
    <source>
        <dbReference type="Proteomes" id="UP001198962"/>
    </source>
</evidence>
<dbReference type="Gene3D" id="3.30.450.20">
    <property type="entry name" value="PAS domain"/>
    <property type="match status" value="1"/>
</dbReference>
<evidence type="ECO:0000256" key="10">
    <source>
        <dbReference type="ARBA" id="ARBA00024867"/>
    </source>
</evidence>
<dbReference type="Gene3D" id="1.10.287.130">
    <property type="match status" value="1"/>
</dbReference>
<keyword evidence="9" id="KW-0902">Two-component regulatory system</keyword>
<dbReference type="InterPro" id="IPR036097">
    <property type="entry name" value="HisK_dim/P_sf"/>
</dbReference>
<evidence type="ECO:0000256" key="3">
    <source>
        <dbReference type="ARBA" id="ARBA00018672"/>
    </source>
</evidence>
<feature type="compositionally biased region" description="Polar residues" evidence="12">
    <location>
        <begin position="115"/>
        <end position="135"/>
    </location>
</feature>